<name>A0AAD5TRV2_9FUNG</name>
<evidence type="ECO:0000313" key="8">
    <source>
        <dbReference type="EMBL" id="KAJ3185580.1"/>
    </source>
</evidence>
<dbReference type="GO" id="GO:0000324">
    <property type="term" value="C:fungal-type vacuole"/>
    <property type="evidence" value="ECO:0007669"/>
    <property type="project" value="TreeGrafter"/>
</dbReference>
<dbReference type="PRINTS" id="PR00153">
    <property type="entry name" value="CSAPPISMRASE"/>
</dbReference>
<accession>A0AAD5TRV2</accession>
<dbReference type="FunFam" id="2.40.100.10:FF:000001">
    <property type="entry name" value="Peptidyl-prolyl cis-trans isomerase"/>
    <property type="match status" value="1"/>
</dbReference>
<evidence type="ECO:0000256" key="3">
    <source>
        <dbReference type="ARBA" id="ARBA00023110"/>
    </source>
</evidence>
<reference evidence="8" key="1">
    <citation type="submission" date="2020-05" db="EMBL/GenBank/DDBJ databases">
        <title>Phylogenomic resolution of chytrid fungi.</title>
        <authorList>
            <person name="Stajich J.E."/>
            <person name="Amses K."/>
            <person name="Simmons R."/>
            <person name="Seto K."/>
            <person name="Myers J."/>
            <person name="Bonds A."/>
            <person name="Quandt C.A."/>
            <person name="Barry K."/>
            <person name="Liu P."/>
            <person name="Grigoriev I."/>
            <person name="Longcore J.E."/>
            <person name="James T.Y."/>
        </authorList>
    </citation>
    <scope>NUCLEOTIDE SEQUENCE</scope>
    <source>
        <strain evidence="8">JEL0379</strain>
    </source>
</reference>
<protein>
    <recommendedName>
        <fullName evidence="5">Peptidyl-prolyl cis-trans isomerase</fullName>
        <shortName evidence="5">PPIase</shortName>
        <ecNumber evidence="5">5.2.1.8</ecNumber>
    </recommendedName>
</protein>
<evidence type="ECO:0000259" key="7">
    <source>
        <dbReference type="PROSITE" id="PS50072"/>
    </source>
</evidence>
<dbReference type="AlphaFoldDB" id="A0AAD5TRV2"/>
<evidence type="ECO:0000256" key="2">
    <source>
        <dbReference type="ARBA" id="ARBA00004319"/>
    </source>
</evidence>
<gene>
    <name evidence="8" type="primary">CPR2_1</name>
    <name evidence="8" type="ORF">HDU87_000203</name>
</gene>
<proteinExistence type="inferred from homology"/>
<feature type="compositionally biased region" description="Low complexity" evidence="6">
    <location>
        <begin position="57"/>
        <end position="66"/>
    </location>
</feature>
<dbReference type="InterPro" id="IPR020892">
    <property type="entry name" value="Cyclophilin-type_PPIase_CS"/>
</dbReference>
<dbReference type="GO" id="GO:0016018">
    <property type="term" value="F:cyclosporin A binding"/>
    <property type="evidence" value="ECO:0007669"/>
    <property type="project" value="TreeGrafter"/>
</dbReference>
<dbReference type="EC" id="5.2.1.8" evidence="5"/>
<comment type="catalytic activity">
    <reaction evidence="1 5">
        <text>[protein]-peptidylproline (omega=180) = [protein]-peptidylproline (omega=0)</text>
        <dbReference type="Rhea" id="RHEA:16237"/>
        <dbReference type="Rhea" id="RHEA-COMP:10747"/>
        <dbReference type="Rhea" id="RHEA-COMP:10748"/>
        <dbReference type="ChEBI" id="CHEBI:83833"/>
        <dbReference type="ChEBI" id="CHEBI:83834"/>
        <dbReference type="EC" id="5.2.1.8"/>
    </reaction>
</comment>
<dbReference type="Pfam" id="PF00160">
    <property type="entry name" value="Pro_isomerase"/>
    <property type="match status" value="1"/>
</dbReference>
<dbReference type="PANTHER" id="PTHR11071">
    <property type="entry name" value="PEPTIDYL-PROLYL CIS-TRANS ISOMERASE"/>
    <property type="match status" value="1"/>
</dbReference>
<comment type="subcellular location">
    <subcellularLocation>
        <location evidence="2">Endoplasmic reticulum lumen</location>
    </subcellularLocation>
</comment>
<evidence type="ECO:0000256" key="4">
    <source>
        <dbReference type="ARBA" id="ARBA00023235"/>
    </source>
</evidence>
<comment type="caution">
    <text evidence="8">The sequence shown here is derived from an EMBL/GenBank/DDBJ whole genome shotgun (WGS) entry which is preliminary data.</text>
</comment>
<organism evidence="8 9">
    <name type="scientific">Geranomyces variabilis</name>
    <dbReference type="NCBI Taxonomy" id="109894"/>
    <lineage>
        <taxon>Eukaryota</taxon>
        <taxon>Fungi</taxon>
        <taxon>Fungi incertae sedis</taxon>
        <taxon>Chytridiomycota</taxon>
        <taxon>Chytridiomycota incertae sedis</taxon>
        <taxon>Chytridiomycetes</taxon>
        <taxon>Spizellomycetales</taxon>
        <taxon>Powellomycetaceae</taxon>
        <taxon>Geranomyces</taxon>
    </lineage>
</organism>
<feature type="compositionally biased region" description="Polar residues" evidence="6">
    <location>
        <begin position="32"/>
        <end position="50"/>
    </location>
</feature>
<evidence type="ECO:0000256" key="1">
    <source>
        <dbReference type="ARBA" id="ARBA00000971"/>
    </source>
</evidence>
<comment type="function">
    <text evidence="5">PPIases accelerate the folding of proteins. It catalyzes the cis-trans isomerization of proline imidic peptide bonds in oligopeptides.</text>
</comment>
<dbReference type="SUPFAM" id="SSF50891">
    <property type="entry name" value="Cyclophilin-like"/>
    <property type="match status" value="1"/>
</dbReference>
<dbReference type="PROSITE" id="PS50072">
    <property type="entry name" value="CSA_PPIASE_2"/>
    <property type="match status" value="1"/>
</dbReference>
<feature type="region of interest" description="Disordered" evidence="6">
    <location>
        <begin position="30"/>
        <end position="66"/>
    </location>
</feature>
<dbReference type="InterPro" id="IPR029000">
    <property type="entry name" value="Cyclophilin-like_dom_sf"/>
</dbReference>
<dbReference type="GO" id="GO:0005788">
    <property type="term" value="C:endoplasmic reticulum lumen"/>
    <property type="evidence" value="ECO:0007669"/>
    <property type="project" value="UniProtKB-SubCell"/>
</dbReference>
<keyword evidence="3 5" id="KW-0697">Rotamase</keyword>
<dbReference type="GO" id="GO:0006457">
    <property type="term" value="P:protein folding"/>
    <property type="evidence" value="ECO:0007669"/>
    <property type="project" value="InterPro"/>
</dbReference>
<dbReference type="Gene3D" id="2.40.100.10">
    <property type="entry name" value="Cyclophilin-like"/>
    <property type="match status" value="1"/>
</dbReference>
<dbReference type="PANTHER" id="PTHR11071:SF561">
    <property type="entry name" value="PEPTIDYL-PROLYL CIS-TRANS ISOMERASE D-RELATED"/>
    <property type="match status" value="1"/>
</dbReference>
<dbReference type="GO" id="GO:0003755">
    <property type="term" value="F:peptidyl-prolyl cis-trans isomerase activity"/>
    <property type="evidence" value="ECO:0007669"/>
    <property type="project" value="UniProtKB-UniRule"/>
</dbReference>
<dbReference type="Proteomes" id="UP001212152">
    <property type="component" value="Unassembled WGS sequence"/>
</dbReference>
<dbReference type="InterPro" id="IPR002130">
    <property type="entry name" value="Cyclophilin-type_PPIase_dom"/>
</dbReference>
<dbReference type="EMBL" id="JADGJQ010000001">
    <property type="protein sequence ID" value="KAJ3185580.1"/>
    <property type="molecule type" value="Genomic_DNA"/>
</dbReference>
<comment type="similarity">
    <text evidence="5">Belongs to the cyclophilin-type PPIase family.</text>
</comment>
<dbReference type="PROSITE" id="PS00170">
    <property type="entry name" value="CSA_PPIASE_1"/>
    <property type="match status" value="1"/>
</dbReference>
<evidence type="ECO:0000256" key="5">
    <source>
        <dbReference type="RuleBase" id="RU363019"/>
    </source>
</evidence>
<evidence type="ECO:0000256" key="6">
    <source>
        <dbReference type="SAM" id="MobiDB-lite"/>
    </source>
</evidence>
<sequence length="237" mass="25779">MAVFRKFLPLTLALFLIATCYYLYSTPAPARSFSSSTPSKIQSKQLSTSPVPEKQNLPAEPAAAPALPDDHVTHRVYFDLTHGDEKLGRLVIGLYGKTVPITAENFRALATGEKGFGFKGSKFHRIIPGFMSQGGDFTRGDGTGGRSIYGPRFDDENFILKHDKKGVLSMANAGKGTNGSQFFITAAATPWLDGKHVVFGRVVIGQDDVMEKLNKVETRGETPLLPVTIVDCGELRN</sequence>
<keyword evidence="9" id="KW-1185">Reference proteome</keyword>
<evidence type="ECO:0000313" key="9">
    <source>
        <dbReference type="Proteomes" id="UP001212152"/>
    </source>
</evidence>
<feature type="domain" description="PPIase cyclophilin-type" evidence="7">
    <location>
        <begin position="77"/>
        <end position="234"/>
    </location>
</feature>
<keyword evidence="4 5" id="KW-0413">Isomerase</keyword>